<keyword evidence="1" id="KW-0472">Membrane</keyword>
<feature type="transmembrane region" description="Helical" evidence="1">
    <location>
        <begin position="12"/>
        <end position="32"/>
    </location>
</feature>
<dbReference type="EMBL" id="VNKI01000008">
    <property type="protein sequence ID" value="TVX78965.1"/>
    <property type="molecule type" value="Genomic_DNA"/>
</dbReference>
<evidence type="ECO:0000256" key="1">
    <source>
        <dbReference type="SAM" id="Phobius"/>
    </source>
</evidence>
<gene>
    <name evidence="2" type="ORF">FQP34_16585</name>
</gene>
<keyword evidence="1" id="KW-1133">Transmembrane helix</keyword>
<accession>A0A8B5XVV0</accession>
<organism evidence="2 3">
    <name type="scientific">Peribacillus simplex</name>
    <dbReference type="NCBI Taxonomy" id="1478"/>
    <lineage>
        <taxon>Bacteria</taxon>
        <taxon>Bacillati</taxon>
        <taxon>Bacillota</taxon>
        <taxon>Bacilli</taxon>
        <taxon>Bacillales</taxon>
        <taxon>Bacillaceae</taxon>
        <taxon>Peribacillus</taxon>
    </lineage>
</organism>
<dbReference type="AlphaFoldDB" id="A0A8B5XVV0"/>
<name>A0A8B5XVV0_9BACI</name>
<dbReference type="Proteomes" id="UP000317770">
    <property type="component" value="Unassembled WGS sequence"/>
</dbReference>
<protein>
    <recommendedName>
        <fullName evidence="4">ComG operon protein 7</fullName>
    </recommendedName>
</protein>
<evidence type="ECO:0000313" key="2">
    <source>
        <dbReference type="EMBL" id="TVX78965.1"/>
    </source>
</evidence>
<reference evidence="2 3" key="1">
    <citation type="submission" date="2019-07" db="EMBL/GenBank/DDBJ databases">
        <title>Genome assembly of Bacillus simplex strain GGC-P6A.</title>
        <authorList>
            <person name="Jennings M.E."/>
            <person name="Barton H.A."/>
        </authorList>
    </citation>
    <scope>NUCLEOTIDE SEQUENCE [LARGE SCALE GENOMIC DNA]</scope>
    <source>
        <strain evidence="2 3">GGC-P6A</strain>
    </source>
</reference>
<keyword evidence="1" id="KW-0812">Transmembrane</keyword>
<evidence type="ECO:0000313" key="3">
    <source>
        <dbReference type="Proteomes" id="UP000317770"/>
    </source>
</evidence>
<sequence length="133" mass="15423">MLRKSMNNQKGVVFPMVMIVASVFIMFTILMIDQFIIDKKFYKEVEESLVADHLVHLAIKDVTAEWGEEIPKIIEGEISYPNGVVRYSLMKQEGPYVYIEFSSTTKNDREGRVIIQYDKEAGKVKEWLEKQAV</sequence>
<dbReference type="Pfam" id="PF14173">
    <property type="entry name" value="ComGG"/>
    <property type="match status" value="1"/>
</dbReference>
<comment type="caution">
    <text evidence="2">The sequence shown here is derived from an EMBL/GenBank/DDBJ whole genome shotgun (WGS) entry which is preliminary data.</text>
</comment>
<dbReference type="InterPro" id="IPR020372">
    <property type="entry name" value="Competence_ComGG"/>
</dbReference>
<evidence type="ECO:0008006" key="4">
    <source>
        <dbReference type="Google" id="ProtNLM"/>
    </source>
</evidence>
<proteinExistence type="predicted"/>